<keyword evidence="2" id="KW-1185">Reference proteome</keyword>
<evidence type="ECO:0000313" key="2">
    <source>
        <dbReference type="Proteomes" id="UP001153069"/>
    </source>
</evidence>
<sequence>MEEIDGRPFWEYFDGYEHDEPKEEPETIKTCGMCFVVLPKEDDAEQTFEIKSPQIWTFVDLTDIPPGETVDLDENKEPSSNVYAIVESAEMQNEEEPLSDWWTPIKIEGTLNEQQFYIVDVEAFLHPITVIHNLGRNPLP</sequence>
<gene>
    <name evidence="1" type="ORF">SEMRO_2648_G333650.1</name>
</gene>
<dbReference type="AlphaFoldDB" id="A0A9N8HXX1"/>
<evidence type="ECO:0000313" key="1">
    <source>
        <dbReference type="EMBL" id="CAB9529856.1"/>
    </source>
</evidence>
<dbReference type="Proteomes" id="UP001153069">
    <property type="component" value="Unassembled WGS sequence"/>
</dbReference>
<dbReference type="EMBL" id="CAICTM010002646">
    <property type="protein sequence ID" value="CAB9529856.1"/>
    <property type="molecule type" value="Genomic_DNA"/>
</dbReference>
<proteinExistence type="predicted"/>
<name>A0A9N8HXX1_9STRA</name>
<reference evidence="1" key="1">
    <citation type="submission" date="2020-06" db="EMBL/GenBank/DDBJ databases">
        <authorList>
            <consortium name="Plant Systems Biology data submission"/>
        </authorList>
    </citation>
    <scope>NUCLEOTIDE SEQUENCE</scope>
    <source>
        <strain evidence="1">D6</strain>
    </source>
</reference>
<protein>
    <submittedName>
        <fullName evidence="1">Uncharacterized protein</fullName>
    </submittedName>
</protein>
<comment type="caution">
    <text evidence="1">The sequence shown here is derived from an EMBL/GenBank/DDBJ whole genome shotgun (WGS) entry which is preliminary data.</text>
</comment>
<organism evidence="1 2">
    <name type="scientific">Seminavis robusta</name>
    <dbReference type="NCBI Taxonomy" id="568900"/>
    <lineage>
        <taxon>Eukaryota</taxon>
        <taxon>Sar</taxon>
        <taxon>Stramenopiles</taxon>
        <taxon>Ochrophyta</taxon>
        <taxon>Bacillariophyta</taxon>
        <taxon>Bacillariophyceae</taxon>
        <taxon>Bacillariophycidae</taxon>
        <taxon>Naviculales</taxon>
        <taxon>Naviculaceae</taxon>
        <taxon>Seminavis</taxon>
    </lineage>
</organism>
<accession>A0A9N8HXX1</accession>